<dbReference type="EMBL" id="JAVDYJ010000001">
    <property type="protein sequence ID" value="MDR7346154.1"/>
    <property type="molecule type" value="Genomic_DNA"/>
</dbReference>
<name>A0ABU2AXS3_9MICC</name>
<keyword evidence="3" id="KW-1185">Reference proteome</keyword>
<gene>
    <name evidence="2" type="ORF">J2S62_000411</name>
</gene>
<feature type="transmembrane region" description="Helical" evidence="1">
    <location>
        <begin position="106"/>
        <end position="129"/>
    </location>
</feature>
<keyword evidence="1" id="KW-0472">Membrane</keyword>
<evidence type="ECO:0000256" key="1">
    <source>
        <dbReference type="SAM" id="Phobius"/>
    </source>
</evidence>
<comment type="caution">
    <text evidence="2">The sequence shown here is derived from an EMBL/GenBank/DDBJ whole genome shotgun (WGS) entry which is preliminary data.</text>
</comment>
<organism evidence="2 3">
    <name type="scientific">Enteractinococcus fodinae</name>
    <dbReference type="NCBI Taxonomy" id="684663"/>
    <lineage>
        <taxon>Bacteria</taxon>
        <taxon>Bacillati</taxon>
        <taxon>Actinomycetota</taxon>
        <taxon>Actinomycetes</taxon>
        <taxon>Micrococcales</taxon>
        <taxon>Micrococcaceae</taxon>
    </lineage>
</organism>
<dbReference type="RefSeq" id="WP_310170720.1">
    <property type="nucleotide sequence ID" value="NZ_BAABHE010000002.1"/>
</dbReference>
<dbReference type="Proteomes" id="UP001183794">
    <property type="component" value="Unassembled WGS sequence"/>
</dbReference>
<accession>A0ABU2AXS3</accession>
<evidence type="ECO:0000313" key="3">
    <source>
        <dbReference type="Proteomes" id="UP001183794"/>
    </source>
</evidence>
<evidence type="ECO:0000313" key="2">
    <source>
        <dbReference type="EMBL" id="MDR7346154.1"/>
    </source>
</evidence>
<protein>
    <recommendedName>
        <fullName evidence="4">DUF3180 domain-containing protein</fullName>
    </recommendedName>
</protein>
<feature type="transmembrane region" description="Helical" evidence="1">
    <location>
        <begin position="45"/>
        <end position="63"/>
    </location>
</feature>
<feature type="transmembrane region" description="Helical" evidence="1">
    <location>
        <begin position="144"/>
        <end position="161"/>
    </location>
</feature>
<sequence>MRQSSTSATRQRLTDFLNDPLSQGLLTGALTLIPARNYPTWLRRGLIWAPPIAGGAGAAYLVMNPKMRRKIAAKVAVAQYSPSTPDSLRPPEPPAAFRTKGPSRTAALIAAGTAVGGVFSLATAASFWADEKIDQGLRRINVPFPRAVMGLAAGGVTWWSLKRDQDAAAESKH</sequence>
<evidence type="ECO:0008006" key="4">
    <source>
        <dbReference type="Google" id="ProtNLM"/>
    </source>
</evidence>
<proteinExistence type="predicted"/>
<keyword evidence="1" id="KW-1133">Transmembrane helix</keyword>
<reference evidence="2 3" key="1">
    <citation type="submission" date="2023-07" db="EMBL/GenBank/DDBJ databases">
        <title>Sequencing the genomes of 1000 actinobacteria strains.</title>
        <authorList>
            <person name="Klenk H.-P."/>
        </authorList>
    </citation>
    <scope>NUCLEOTIDE SEQUENCE [LARGE SCALE GENOMIC DNA]</scope>
    <source>
        <strain evidence="2 3">DSM 22966</strain>
    </source>
</reference>
<keyword evidence="1" id="KW-0812">Transmembrane</keyword>